<gene>
    <name evidence="3" type="primary">rpfG_5</name>
    <name evidence="3" type="ORF">Psch_02492</name>
</gene>
<evidence type="ECO:0000313" key="4">
    <source>
        <dbReference type="Proteomes" id="UP000298324"/>
    </source>
</evidence>
<dbReference type="InterPro" id="IPR037522">
    <property type="entry name" value="HD_GYP_dom"/>
</dbReference>
<dbReference type="PROSITE" id="PS51832">
    <property type="entry name" value="HD_GYP"/>
    <property type="match status" value="1"/>
</dbReference>
<dbReference type="GO" id="GO:0071111">
    <property type="term" value="F:cyclic-guanylate-specific phosphodiesterase activity"/>
    <property type="evidence" value="ECO:0007669"/>
    <property type="project" value="UniProtKB-EC"/>
</dbReference>
<evidence type="ECO:0000259" key="1">
    <source>
        <dbReference type="PROSITE" id="PS51831"/>
    </source>
</evidence>
<evidence type="ECO:0000259" key="2">
    <source>
        <dbReference type="PROSITE" id="PS51832"/>
    </source>
</evidence>
<dbReference type="Proteomes" id="UP000298324">
    <property type="component" value="Unassembled WGS sequence"/>
</dbReference>
<reference evidence="3 4" key="1">
    <citation type="journal article" date="2018" name="Environ. Microbiol.">
        <title>Novel energy conservation strategies and behaviour of Pelotomaculum schinkii driving syntrophic propionate catabolism.</title>
        <authorList>
            <person name="Hidalgo-Ahumada C.A.P."/>
            <person name="Nobu M.K."/>
            <person name="Narihiro T."/>
            <person name="Tamaki H."/>
            <person name="Liu W.T."/>
            <person name="Kamagata Y."/>
            <person name="Stams A.J.M."/>
            <person name="Imachi H."/>
            <person name="Sousa D.Z."/>
        </authorList>
    </citation>
    <scope>NUCLEOTIDE SEQUENCE [LARGE SCALE GENOMIC DNA]</scope>
    <source>
        <strain evidence="3 4">HH</strain>
    </source>
</reference>
<sequence length="183" mass="21063">MLNEINKLMIALNNYDFEIYCHSISVSYIACRIAYHLGLQDKDISIITNAALLHDIGKVKIDKSILSKKEQLTGREWSIIKRHPESGVVMLKPYSWAKELLVLILYHHERWDGKGYFGVEANDIPLGARIIAVADAFDAMRTSRPYKKGKAWDESLSEIEKNSGMQFDPYLTERLIRLAYLIF</sequence>
<feature type="domain" description="HD-GYP" evidence="2">
    <location>
        <begin position="1"/>
        <end position="183"/>
    </location>
</feature>
<dbReference type="AlphaFoldDB" id="A0A4Y7R9X1"/>
<accession>A0A4Y7R9X1</accession>
<evidence type="ECO:0000313" key="3">
    <source>
        <dbReference type="EMBL" id="TEB05451.1"/>
    </source>
</evidence>
<dbReference type="Gene3D" id="1.10.3210.10">
    <property type="entry name" value="Hypothetical protein af1432"/>
    <property type="match status" value="1"/>
</dbReference>
<comment type="caution">
    <text evidence="3">The sequence shown here is derived from an EMBL/GenBank/DDBJ whole genome shotgun (WGS) entry which is preliminary data.</text>
</comment>
<dbReference type="SUPFAM" id="SSF109604">
    <property type="entry name" value="HD-domain/PDEase-like"/>
    <property type="match status" value="1"/>
</dbReference>
<dbReference type="PROSITE" id="PS51831">
    <property type="entry name" value="HD"/>
    <property type="match status" value="1"/>
</dbReference>
<keyword evidence="4" id="KW-1185">Reference proteome</keyword>
<keyword evidence="3" id="KW-0378">Hydrolase</keyword>
<dbReference type="SMART" id="SM00471">
    <property type="entry name" value="HDc"/>
    <property type="match status" value="1"/>
</dbReference>
<name>A0A4Y7R9X1_9FIRM</name>
<dbReference type="RefSeq" id="WP_190240507.1">
    <property type="nucleotide sequence ID" value="NZ_QFGA01000002.1"/>
</dbReference>
<dbReference type="EMBL" id="QFGA01000002">
    <property type="protein sequence ID" value="TEB05451.1"/>
    <property type="molecule type" value="Genomic_DNA"/>
</dbReference>
<protein>
    <submittedName>
        <fullName evidence="3">Cyclic di-GMP phosphodiesterase response regulator RpfG</fullName>
        <ecNumber evidence="3">3.1.4.52</ecNumber>
    </submittedName>
</protein>
<dbReference type="InterPro" id="IPR003607">
    <property type="entry name" value="HD/PDEase_dom"/>
</dbReference>
<dbReference type="Pfam" id="PF13487">
    <property type="entry name" value="HD_5"/>
    <property type="match status" value="1"/>
</dbReference>
<feature type="domain" description="HD" evidence="1">
    <location>
        <begin position="19"/>
        <end position="140"/>
    </location>
</feature>
<dbReference type="InterPro" id="IPR006675">
    <property type="entry name" value="HDIG_dom"/>
</dbReference>
<proteinExistence type="predicted"/>
<dbReference type="CDD" id="cd00077">
    <property type="entry name" value="HDc"/>
    <property type="match status" value="1"/>
</dbReference>
<organism evidence="3 4">
    <name type="scientific">Pelotomaculum schinkii</name>
    <dbReference type="NCBI Taxonomy" id="78350"/>
    <lineage>
        <taxon>Bacteria</taxon>
        <taxon>Bacillati</taxon>
        <taxon>Bacillota</taxon>
        <taxon>Clostridia</taxon>
        <taxon>Eubacteriales</taxon>
        <taxon>Desulfotomaculaceae</taxon>
        <taxon>Pelotomaculum</taxon>
    </lineage>
</organism>
<dbReference type="InterPro" id="IPR006674">
    <property type="entry name" value="HD_domain"/>
</dbReference>
<dbReference type="EC" id="3.1.4.52" evidence="3"/>
<dbReference type="PANTHER" id="PTHR43155">
    <property type="entry name" value="CYCLIC DI-GMP PHOSPHODIESTERASE PA4108-RELATED"/>
    <property type="match status" value="1"/>
</dbReference>
<dbReference type="NCBIfam" id="TIGR00277">
    <property type="entry name" value="HDIG"/>
    <property type="match status" value="1"/>
</dbReference>